<dbReference type="RefSeq" id="XP_066716562.1">
    <property type="nucleotide sequence ID" value="XM_066857293.1"/>
</dbReference>
<dbReference type="GeneID" id="92090356"/>
<evidence type="ECO:0000313" key="3">
    <source>
        <dbReference type="Proteomes" id="UP001480595"/>
    </source>
</evidence>
<sequence length="81" mass="8954">MPPAVQKAIRSMHPSASGSSVGAISTEYPGTATDFSFLNPHEYRRHGSECKLFPRRSAFPAKPHFTENDTPKRLPAKVDSR</sequence>
<name>A0ABR1VDG7_9PEZI</name>
<feature type="compositionally biased region" description="Basic and acidic residues" evidence="1">
    <location>
        <begin position="64"/>
        <end position="81"/>
    </location>
</feature>
<reference evidence="2 3" key="1">
    <citation type="submission" date="2023-01" db="EMBL/GenBank/DDBJ databases">
        <title>Analysis of 21 Apiospora genomes using comparative genomics revels a genus with tremendous synthesis potential of carbohydrate active enzymes and secondary metabolites.</title>
        <authorList>
            <person name="Sorensen T."/>
        </authorList>
    </citation>
    <scope>NUCLEOTIDE SEQUENCE [LARGE SCALE GENOMIC DNA]</scope>
    <source>
        <strain evidence="2 3">CBS 135458</strain>
    </source>
</reference>
<dbReference type="Proteomes" id="UP001480595">
    <property type="component" value="Unassembled WGS sequence"/>
</dbReference>
<feature type="region of interest" description="Disordered" evidence="1">
    <location>
        <begin position="59"/>
        <end position="81"/>
    </location>
</feature>
<accession>A0ABR1VDG7</accession>
<protein>
    <submittedName>
        <fullName evidence="2">Uncharacterized protein</fullName>
    </submittedName>
</protein>
<dbReference type="EMBL" id="JAQQWL010000006">
    <property type="protein sequence ID" value="KAK8069268.1"/>
    <property type="molecule type" value="Genomic_DNA"/>
</dbReference>
<feature type="compositionally biased region" description="Polar residues" evidence="1">
    <location>
        <begin position="14"/>
        <end position="23"/>
    </location>
</feature>
<evidence type="ECO:0000256" key="1">
    <source>
        <dbReference type="SAM" id="MobiDB-lite"/>
    </source>
</evidence>
<organism evidence="2 3">
    <name type="scientific">Apiospora phragmitis</name>
    <dbReference type="NCBI Taxonomy" id="2905665"/>
    <lineage>
        <taxon>Eukaryota</taxon>
        <taxon>Fungi</taxon>
        <taxon>Dikarya</taxon>
        <taxon>Ascomycota</taxon>
        <taxon>Pezizomycotina</taxon>
        <taxon>Sordariomycetes</taxon>
        <taxon>Xylariomycetidae</taxon>
        <taxon>Amphisphaeriales</taxon>
        <taxon>Apiosporaceae</taxon>
        <taxon>Apiospora</taxon>
    </lineage>
</organism>
<gene>
    <name evidence="2" type="ORF">PG994_005884</name>
</gene>
<comment type="caution">
    <text evidence="2">The sequence shown here is derived from an EMBL/GenBank/DDBJ whole genome shotgun (WGS) entry which is preliminary data.</text>
</comment>
<proteinExistence type="predicted"/>
<feature type="region of interest" description="Disordered" evidence="1">
    <location>
        <begin position="1"/>
        <end position="25"/>
    </location>
</feature>
<evidence type="ECO:0000313" key="2">
    <source>
        <dbReference type="EMBL" id="KAK8069268.1"/>
    </source>
</evidence>
<keyword evidence="3" id="KW-1185">Reference proteome</keyword>